<dbReference type="OrthoDB" id="10028886at2759"/>
<dbReference type="InterPro" id="IPR029056">
    <property type="entry name" value="Ribokinase-like"/>
</dbReference>
<feature type="domain" description="Pyridoxamine kinase/Phosphomethylpyrimidine kinase" evidence="2">
    <location>
        <begin position="23"/>
        <end position="220"/>
    </location>
</feature>
<dbReference type="STRING" id="2282107.A0A286UV04"/>
<dbReference type="InterPro" id="IPR013749">
    <property type="entry name" value="PM/HMP-P_kinase-1"/>
</dbReference>
<dbReference type="Proteomes" id="UP000217199">
    <property type="component" value="Unassembled WGS sequence"/>
</dbReference>
<dbReference type="Pfam" id="PF03070">
    <property type="entry name" value="TENA_THI-4"/>
    <property type="match status" value="1"/>
</dbReference>
<reference evidence="3 4" key="1">
    <citation type="journal article" date="2017" name="Mol. Ecol.">
        <title>Comparative and population genomic landscape of Phellinus noxius: A hypervariable fungus causing root rot in trees.</title>
        <authorList>
            <person name="Chung C.L."/>
            <person name="Lee T.J."/>
            <person name="Akiba M."/>
            <person name="Lee H.H."/>
            <person name="Kuo T.H."/>
            <person name="Liu D."/>
            <person name="Ke H.M."/>
            <person name="Yokoi T."/>
            <person name="Roa M.B."/>
            <person name="Lu M.J."/>
            <person name="Chang Y.Y."/>
            <person name="Ann P.J."/>
            <person name="Tsai J.N."/>
            <person name="Chen C.Y."/>
            <person name="Tzean S.S."/>
            <person name="Ota Y."/>
            <person name="Hattori T."/>
            <person name="Sahashi N."/>
            <person name="Liou R.F."/>
            <person name="Kikuchi T."/>
            <person name="Tsai I.J."/>
        </authorList>
    </citation>
    <scope>NUCLEOTIDE SEQUENCE [LARGE SCALE GENOMIC DNA]</scope>
    <source>
        <strain evidence="3 4">FFPRI411160</strain>
    </source>
</reference>
<dbReference type="SUPFAM" id="SSF48613">
    <property type="entry name" value="Heme oxygenase-like"/>
    <property type="match status" value="1"/>
</dbReference>
<dbReference type="PANTHER" id="PTHR20858">
    <property type="entry name" value="PHOSPHOMETHYLPYRIMIDINE KINASE"/>
    <property type="match status" value="1"/>
</dbReference>
<dbReference type="Pfam" id="PF08543">
    <property type="entry name" value="Phos_pyr_kin"/>
    <property type="match status" value="2"/>
</dbReference>
<dbReference type="GO" id="GO:0008902">
    <property type="term" value="F:hydroxymethylpyrimidine kinase activity"/>
    <property type="evidence" value="ECO:0007669"/>
    <property type="project" value="TreeGrafter"/>
</dbReference>
<keyword evidence="4" id="KW-1185">Reference proteome</keyword>
<accession>A0A286UV04</accession>
<evidence type="ECO:0000313" key="4">
    <source>
        <dbReference type="Proteomes" id="UP000217199"/>
    </source>
</evidence>
<dbReference type="InParanoid" id="A0A286UV04"/>
<sequence>MSFSSESSKVTPPVVVMTIAGSDSSGGAGIQADLKTISALECYGTTAITALTAQNTSGVNAVFPADAEFVAKQISAVLEDMPVAAFKTGMLYDANIAQSVASTLKNFFNDSNRTIPPLVIDPVCVSTSGHRLLESDAISVLVNELFPLSTLITPNKTEAELLLKMIDSHGADPETQISEISSVRDAIKAAKKLSSSGSCDVLLKGGHLTTDTVTMRALLSSWKETNEDDVHIIWKETEPNMEILRVGNDINYNAQLVIDILFERKGNCTSIFVRERIDSKSTHGTGCTLSAAIACFLAKGFSTFESVKHASEYTYAGIQAAYPLGKGHGPLNHMHALAERILPLPSKQDQYPFVRALIRSNAEQWRKYVEHPFVIQLGKGTLPRECFVHFVKQDYQYLKYYARAYGMLIAKSRSFSTIAPSVDTLKNVLEESTKHREHCRLSFGISEEELETTPESAATAAYGASLLDAALHGDETKLIVTLAACLLGYGEVGLWLKSRASIQESGIVWKGNPYLKWMEDYSGPHYQDAVRIGLGILEDEARADPPSAKRFAEWKEAWNRCTLLETQFWDMAMNLS</sequence>
<evidence type="ECO:0000313" key="3">
    <source>
        <dbReference type="EMBL" id="PAV23419.1"/>
    </source>
</evidence>
<proteinExistence type="predicted"/>
<dbReference type="InterPro" id="IPR016084">
    <property type="entry name" value="Haem_Oase-like_multi-hlx"/>
</dbReference>
<dbReference type="InterPro" id="IPR004305">
    <property type="entry name" value="Thiaminase-2/PQQC"/>
</dbReference>
<dbReference type="GO" id="GO:0009228">
    <property type="term" value="P:thiamine biosynthetic process"/>
    <property type="evidence" value="ECO:0007669"/>
    <property type="project" value="InterPro"/>
</dbReference>
<comment type="caution">
    <text evidence="3">The sequence shown here is derived from an EMBL/GenBank/DDBJ whole genome shotgun (WGS) entry which is preliminary data.</text>
</comment>
<dbReference type="FunCoup" id="A0A286UV04">
    <property type="interactions" value="217"/>
</dbReference>
<dbReference type="GO" id="GO:0008972">
    <property type="term" value="F:phosphomethylpyrimidine kinase activity"/>
    <property type="evidence" value="ECO:0007669"/>
    <property type="project" value="InterPro"/>
</dbReference>
<name>A0A286UV04_9AGAM</name>
<dbReference type="PANTHER" id="PTHR20858:SF17">
    <property type="entry name" value="HYDROXYMETHYLPYRIMIDINE_PHOSPHOMETHYLPYRIMIDINE KINASE THI20-RELATED"/>
    <property type="match status" value="1"/>
</dbReference>
<dbReference type="EMBL" id="NBII01000001">
    <property type="protein sequence ID" value="PAV23419.1"/>
    <property type="molecule type" value="Genomic_DNA"/>
</dbReference>
<dbReference type="CDD" id="cd01169">
    <property type="entry name" value="HMPP_kinase"/>
    <property type="match status" value="1"/>
</dbReference>
<dbReference type="Gene3D" id="1.20.910.10">
    <property type="entry name" value="Heme oxygenase-like"/>
    <property type="match status" value="1"/>
</dbReference>
<gene>
    <name evidence="3" type="ORF">PNOK_0048700</name>
</gene>
<dbReference type="InterPro" id="IPR004399">
    <property type="entry name" value="HMP/HMP-P_kinase_dom"/>
</dbReference>
<organism evidence="3 4">
    <name type="scientific">Pyrrhoderma noxium</name>
    <dbReference type="NCBI Taxonomy" id="2282107"/>
    <lineage>
        <taxon>Eukaryota</taxon>
        <taxon>Fungi</taxon>
        <taxon>Dikarya</taxon>
        <taxon>Basidiomycota</taxon>
        <taxon>Agaricomycotina</taxon>
        <taxon>Agaricomycetes</taxon>
        <taxon>Hymenochaetales</taxon>
        <taxon>Hymenochaetaceae</taxon>
        <taxon>Pyrrhoderma</taxon>
    </lineage>
</organism>
<evidence type="ECO:0000259" key="1">
    <source>
        <dbReference type="Pfam" id="PF03070"/>
    </source>
</evidence>
<dbReference type="Gene3D" id="3.40.1190.20">
    <property type="match status" value="1"/>
</dbReference>
<protein>
    <submittedName>
        <fullName evidence="3">Thiamin biosynthesis</fullName>
    </submittedName>
</protein>
<evidence type="ECO:0000259" key="2">
    <source>
        <dbReference type="Pfam" id="PF08543"/>
    </source>
</evidence>
<dbReference type="SUPFAM" id="SSF53613">
    <property type="entry name" value="Ribokinase-like"/>
    <property type="match status" value="1"/>
</dbReference>
<dbReference type="CDD" id="cd19367">
    <property type="entry name" value="TenA_C_ScTHI20-like"/>
    <property type="match status" value="1"/>
</dbReference>
<dbReference type="AlphaFoldDB" id="A0A286UV04"/>
<dbReference type="GO" id="GO:0005829">
    <property type="term" value="C:cytosol"/>
    <property type="evidence" value="ECO:0007669"/>
    <property type="project" value="TreeGrafter"/>
</dbReference>
<feature type="domain" description="Pyridoxamine kinase/Phosphomethylpyrimidine kinase" evidence="2">
    <location>
        <begin position="247"/>
        <end position="332"/>
    </location>
</feature>
<feature type="domain" description="Thiaminase-2/PQQC" evidence="1">
    <location>
        <begin position="363"/>
        <end position="574"/>
    </location>
</feature>